<protein>
    <submittedName>
        <fullName evidence="2">Dihydrodipicolinate synthetase family protein</fullName>
    </submittedName>
</protein>
<feature type="non-terminal residue" evidence="2">
    <location>
        <position position="1"/>
    </location>
</feature>
<proteinExistence type="predicted"/>
<name>A0A1I2XRH9_9GAMM</name>
<keyword evidence="1" id="KW-0456">Lyase</keyword>
<dbReference type="EMBL" id="FOPY01000001">
    <property type="protein sequence ID" value="SFH15717.1"/>
    <property type="molecule type" value="Genomic_DNA"/>
</dbReference>
<dbReference type="InterPro" id="IPR013785">
    <property type="entry name" value="Aldolase_TIM"/>
</dbReference>
<gene>
    <name evidence="2" type="ORF">SAMN04487959_1011</name>
</gene>
<sequence length="150" mass="16150">QQLADACPNLIGLKDGKGDIQALNKIVKTVGDRLVYVGGVPTAEIFAEAYLSIGVNTYSSAVFNFVPDMAVKFYKALRQGDSATVKTITNEFFIPFVNLRDNKKGYAVSLIKAGAEIIGKPAGDVRAPLTMPTAEERDVLKKLIDNTNGL</sequence>
<evidence type="ECO:0000256" key="1">
    <source>
        <dbReference type="ARBA" id="ARBA00023239"/>
    </source>
</evidence>
<dbReference type="SUPFAM" id="SSF51569">
    <property type="entry name" value="Aldolase"/>
    <property type="match status" value="1"/>
</dbReference>
<dbReference type="GO" id="GO:0016829">
    <property type="term" value="F:lyase activity"/>
    <property type="evidence" value="ECO:0007669"/>
    <property type="project" value="UniProtKB-KW"/>
</dbReference>
<dbReference type="RefSeq" id="WP_177223294.1">
    <property type="nucleotide sequence ID" value="NZ_FOPY01000001.1"/>
</dbReference>
<dbReference type="Pfam" id="PF00701">
    <property type="entry name" value="DHDPS"/>
    <property type="match status" value="1"/>
</dbReference>
<dbReference type="STRING" id="442341.SAMN04487959_1011"/>
<organism evidence="2 3">
    <name type="scientific">Modicisalibacter xianhensis</name>
    <dbReference type="NCBI Taxonomy" id="442341"/>
    <lineage>
        <taxon>Bacteria</taxon>
        <taxon>Pseudomonadati</taxon>
        <taxon>Pseudomonadota</taxon>
        <taxon>Gammaproteobacteria</taxon>
        <taxon>Oceanospirillales</taxon>
        <taxon>Halomonadaceae</taxon>
        <taxon>Modicisalibacter</taxon>
    </lineage>
</organism>
<evidence type="ECO:0000313" key="3">
    <source>
        <dbReference type="Proteomes" id="UP000199040"/>
    </source>
</evidence>
<keyword evidence="3" id="KW-1185">Reference proteome</keyword>
<evidence type="ECO:0000313" key="2">
    <source>
        <dbReference type="EMBL" id="SFH15717.1"/>
    </source>
</evidence>
<dbReference type="Proteomes" id="UP000199040">
    <property type="component" value="Unassembled WGS sequence"/>
</dbReference>
<dbReference type="AlphaFoldDB" id="A0A1I2XRH9"/>
<dbReference type="Gene3D" id="3.20.20.70">
    <property type="entry name" value="Aldolase class I"/>
    <property type="match status" value="1"/>
</dbReference>
<dbReference type="InterPro" id="IPR002220">
    <property type="entry name" value="DapA-like"/>
</dbReference>
<accession>A0A1I2XRH9</accession>
<reference evidence="2 3" key="1">
    <citation type="submission" date="2016-10" db="EMBL/GenBank/DDBJ databases">
        <authorList>
            <person name="de Groot N.N."/>
        </authorList>
    </citation>
    <scope>NUCLEOTIDE SEQUENCE [LARGE SCALE GENOMIC DNA]</scope>
    <source>
        <strain evidence="2 3">CGMCC 1.6848</strain>
    </source>
</reference>